<accession>A0AB39UFD2</accession>
<dbReference type="EMBL" id="CP129682">
    <property type="protein sequence ID" value="XDS47809.1"/>
    <property type="molecule type" value="Genomic_DNA"/>
</dbReference>
<evidence type="ECO:0000259" key="5">
    <source>
        <dbReference type="Pfam" id="PF00933"/>
    </source>
</evidence>
<dbReference type="GO" id="GO:0004553">
    <property type="term" value="F:hydrolase activity, hydrolyzing O-glycosyl compounds"/>
    <property type="evidence" value="ECO:0007669"/>
    <property type="project" value="InterPro"/>
</dbReference>
<evidence type="ECO:0000256" key="1">
    <source>
        <dbReference type="ARBA" id="ARBA00005336"/>
    </source>
</evidence>
<dbReference type="Gene3D" id="3.20.20.300">
    <property type="entry name" value="Glycoside hydrolase, family 3, N-terminal domain"/>
    <property type="match status" value="1"/>
</dbReference>
<proteinExistence type="inferred from homology"/>
<sequence>MNELKDIPSYAVLILHRHRHGFSAFAHLGRLLGISVAVLALLSLSACASHSATQIGSPHTGSSASGSESVPSSMKSDMARTAAPEPQLSGRQQAAQRARARTANMSIQDQAAQLVMVPLQAGTPPTAIRQDIQGRHIGSVLLFGNSTAGIDAVHEEISEIQSYVDDGDGLLFATDQEGGTVQHLKGPGFSVMPSAVVQGQMSADSLESNAKTWGAQLRSAGINVDFAPSVDTVQTQPRSANAAIGALNRDFGLDASGNALHARAFIEGMSQAGISTAIKHYPGLGAVAGNTDLTNSGITDGTTTLDGEEISAFDEALKSDPAMVMMSLATYSKIDPGNPAAFSSTIMQGHLRDGKNYQGIIVSDSLSAQALADIPANELGVRFIQAGGDLICADAPGYIDRILDGIIATAQSDTAFRQRVADSATRVLTLKYERQLIR</sequence>
<dbReference type="EMBL" id="CP129675">
    <property type="protein sequence ID" value="XDS47480.1"/>
    <property type="molecule type" value="Genomic_DNA"/>
</dbReference>
<evidence type="ECO:0000256" key="3">
    <source>
        <dbReference type="ARBA" id="ARBA00023295"/>
    </source>
</evidence>
<keyword evidence="2 6" id="KW-0378">Hydrolase</keyword>
<dbReference type="InterPro" id="IPR036962">
    <property type="entry name" value="Glyco_hydro_3_N_sf"/>
</dbReference>
<feature type="domain" description="Glycoside hydrolase family 3 N-terminal" evidence="5">
    <location>
        <begin position="107"/>
        <end position="430"/>
    </location>
</feature>
<dbReference type="AlphaFoldDB" id="A0AB39UFD2"/>
<name>A0AB39UFD2_9BIFI</name>
<evidence type="ECO:0000256" key="4">
    <source>
        <dbReference type="SAM" id="MobiDB-lite"/>
    </source>
</evidence>
<feature type="region of interest" description="Disordered" evidence="4">
    <location>
        <begin position="53"/>
        <end position="100"/>
    </location>
</feature>
<keyword evidence="3" id="KW-0326">Glycosidase</keyword>
<dbReference type="InterPro" id="IPR017853">
    <property type="entry name" value="GH"/>
</dbReference>
<dbReference type="PANTHER" id="PTHR30480">
    <property type="entry name" value="BETA-HEXOSAMINIDASE-RELATED"/>
    <property type="match status" value="1"/>
</dbReference>
<dbReference type="Pfam" id="PF00933">
    <property type="entry name" value="Glyco_hydro_3"/>
    <property type="match status" value="1"/>
</dbReference>
<dbReference type="InterPro" id="IPR050226">
    <property type="entry name" value="NagZ_Beta-hexosaminidase"/>
</dbReference>
<evidence type="ECO:0000313" key="7">
    <source>
        <dbReference type="EMBL" id="XDS47809.1"/>
    </source>
</evidence>
<organism evidence="6">
    <name type="scientific">Bifidobacterium fermentum</name>
    <dbReference type="NCBI Taxonomy" id="3059035"/>
    <lineage>
        <taxon>Bacteria</taxon>
        <taxon>Bacillati</taxon>
        <taxon>Actinomycetota</taxon>
        <taxon>Actinomycetes</taxon>
        <taxon>Bifidobacteriales</taxon>
        <taxon>Bifidobacteriaceae</taxon>
        <taxon>Bifidobacterium</taxon>
    </lineage>
</organism>
<dbReference type="InterPro" id="IPR001764">
    <property type="entry name" value="Glyco_hydro_3_N"/>
</dbReference>
<dbReference type="RefSeq" id="WP_369341848.1">
    <property type="nucleotide sequence ID" value="NZ_CP129675.1"/>
</dbReference>
<evidence type="ECO:0000313" key="8">
    <source>
        <dbReference type="EMBL" id="XDS50886.1"/>
    </source>
</evidence>
<reference evidence="6" key="1">
    <citation type="submission" date="2023-07" db="EMBL/GenBank/DDBJ databases">
        <title>Bifidobacterium aquikefiriaerophilum sp. nov. and Bifidobacterium eccum sp. nov., isolated from water kefir.</title>
        <authorList>
            <person name="Breselge S."/>
            <person name="Bellassi P."/>
            <person name="Barcenilla C."/>
            <person name="Alvarez-Ordonez A."/>
            <person name="Morelli L."/>
            <person name="Cotter P.D."/>
        </authorList>
    </citation>
    <scope>NUCLEOTIDE SEQUENCE</scope>
    <source>
        <strain evidence="8">WK012_4_13</strain>
        <strain evidence="7">WK013_4_14</strain>
        <strain evidence="6">WK048_4_13</strain>
    </source>
</reference>
<dbReference type="SUPFAM" id="SSF51445">
    <property type="entry name" value="(Trans)glycosidases"/>
    <property type="match status" value="1"/>
</dbReference>
<dbReference type="EMBL" id="CP129683">
    <property type="protein sequence ID" value="XDS50886.1"/>
    <property type="molecule type" value="Genomic_DNA"/>
</dbReference>
<protein>
    <submittedName>
        <fullName evidence="6">Glycoside hydrolase family 3 N-terminal domain-containing protein</fullName>
    </submittedName>
</protein>
<gene>
    <name evidence="8" type="ORF">QN062_01390</name>
    <name evidence="7" type="ORF">QN216_05395</name>
    <name evidence="6" type="ORF">QN217_05050</name>
</gene>
<dbReference type="GO" id="GO:0005975">
    <property type="term" value="P:carbohydrate metabolic process"/>
    <property type="evidence" value="ECO:0007669"/>
    <property type="project" value="InterPro"/>
</dbReference>
<dbReference type="GO" id="GO:0009254">
    <property type="term" value="P:peptidoglycan turnover"/>
    <property type="evidence" value="ECO:0007669"/>
    <property type="project" value="TreeGrafter"/>
</dbReference>
<feature type="compositionally biased region" description="Low complexity" evidence="4">
    <location>
        <begin position="53"/>
        <end position="73"/>
    </location>
</feature>
<evidence type="ECO:0000256" key="2">
    <source>
        <dbReference type="ARBA" id="ARBA00022801"/>
    </source>
</evidence>
<comment type="similarity">
    <text evidence="1">Belongs to the glycosyl hydrolase 3 family.</text>
</comment>
<evidence type="ECO:0000313" key="6">
    <source>
        <dbReference type="EMBL" id="XDS47480.1"/>
    </source>
</evidence>
<dbReference type="KEGG" id="bfk:QN062_01390"/>
<dbReference type="PANTHER" id="PTHR30480:SF16">
    <property type="entry name" value="GLYCOSIDE HYDROLASE FAMILY 3 DOMAIN PROTEIN"/>
    <property type="match status" value="1"/>
</dbReference>